<dbReference type="Proteomes" id="UP000198302">
    <property type="component" value="Unassembled WGS sequence"/>
</dbReference>
<evidence type="ECO:0000313" key="4">
    <source>
        <dbReference type="Proteomes" id="UP000032061"/>
    </source>
</evidence>
<reference evidence="2 4" key="1">
    <citation type="submission" date="2015-01" db="EMBL/GenBank/DDBJ databases">
        <title>Genome of Flavobacterium hibernum DSM 12611.</title>
        <authorList>
            <person name="Stropko S.J."/>
            <person name="Pipes S.E."/>
            <person name="Newman J.D."/>
        </authorList>
    </citation>
    <scope>NUCLEOTIDE SEQUENCE [LARGE SCALE GENOMIC DNA]</scope>
    <source>
        <strain evidence="2 4">DSM 12611</strain>
    </source>
</reference>
<evidence type="ECO:0000313" key="2">
    <source>
        <dbReference type="EMBL" id="KIO50629.1"/>
    </source>
</evidence>
<feature type="transmembrane region" description="Helical" evidence="1">
    <location>
        <begin position="170"/>
        <end position="187"/>
    </location>
</feature>
<dbReference type="OrthoDB" id="677828at2"/>
<evidence type="ECO:0000256" key="1">
    <source>
        <dbReference type="SAM" id="Phobius"/>
    </source>
</evidence>
<proteinExistence type="predicted"/>
<dbReference type="Proteomes" id="UP000032061">
    <property type="component" value="Unassembled WGS sequence"/>
</dbReference>
<evidence type="ECO:0000313" key="5">
    <source>
        <dbReference type="Proteomes" id="UP000198302"/>
    </source>
</evidence>
<keyword evidence="1" id="KW-1133">Transmembrane helix</keyword>
<keyword evidence="1" id="KW-0812">Transmembrane</keyword>
<dbReference type="EMBL" id="MUGX01000012">
    <property type="protein sequence ID" value="OXA87496.1"/>
    <property type="molecule type" value="Genomic_DNA"/>
</dbReference>
<accession>A0A0D0EDH8</accession>
<dbReference type="STRING" id="37752.IW18_22000"/>
<dbReference type="AlphaFoldDB" id="A0A0D0EDH8"/>
<keyword evidence="1" id="KW-0472">Membrane</keyword>
<comment type="caution">
    <text evidence="2">The sequence shown here is derived from an EMBL/GenBank/DDBJ whole genome shotgun (WGS) entry which is preliminary data.</text>
</comment>
<reference evidence="3 5" key="2">
    <citation type="submission" date="2016-11" db="EMBL/GenBank/DDBJ databases">
        <title>Whole genomes of Flavobacteriaceae.</title>
        <authorList>
            <person name="Stine C."/>
            <person name="Li C."/>
            <person name="Tadesse D."/>
        </authorList>
    </citation>
    <scope>NUCLEOTIDE SEQUENCE [LARGE SCALE GENOMIC DNA]</scope>
    <source>
        <strain evidence="3 5">ATCC 51468</strain>
    </source>
</reference>
<protein>
    <submittedName>
        <fullName evidence="2">Uncharacterized protein</fullName>
    </submittedName>
</protein>
<sequence>MANEIFSINGHKMSTLYFDDESFKFSSSNLNSAEDFENSWDKTFTLATKSEIRYGLIEGIKKEENDDNVTISYKASFGTTNHCKFSFTNPNDYQRFFNTLENELGLEKEHETLEPFKAISNHLLKLVITIAITTFSYYEALAIANGTATKSTTNKAKLFDRIVGTLGDKGILLIGGAIVCFLLFQMWKRFTNPPNQIIFTIKEM</sequence>
<keyword evidence="5" id="KW-1185">Reference proteome</keyword>
<name>A0A0D0EDH8_9FLAO</name>
<gene>
    <name evidence="3" type="ORF">B0A73_11260</name>
    <name evidence="2" type="ORF">IW18_22000</name>
</gene>
<dbReference type="EMBL" id="JPRK01000027">
    <property type="protein sequence ID" value="KIO50629.1"/>
    <property type="molecule type" value="Genomic_DNA"/>
</dbReference>
<organism evidence="2 4">
    <name type="scientific">Flavobacterium hibernum</name>
    <dbReference type="NCBI Taxonomy" id="37752"/>
    <lineage>
        <taxon>Bacteria</taxon>
        <taxon>Pseudomonadati</taxon>
        <taxon>Bacteroidota</taxon>
        <taxon>Flavobacteriia</taxon>
        <taxon>Flavobacteriales</taxon>
        <taxon>Flavobacteriaceae</taxon>
        <taxon>Flavobacterium</taxon>
    </lineage>
</organism>
<evidence type="ECO:0000313" key="3">
    <source>
        <dbReference type="EMBL" id="OXA87496.1"/>
    </source>
</evidence>
<dbReference type="RefSeq" id="WP_041520358.1">
    <property type="nucleotide sequence ID" value="NZ_JPRK01000027.1"/>
</dbReference>